<dbReference type="KEGG" id="phao:HF685_14165"/>
<organism evidence="2 3">
    <name type="scientific">Parasphingorhabdus halotolerans</name>
    <dbReference type="NCBI Taxonomy" id="2725558"/>
    <lineage>
        <taxon>Bacteria</taxon>
        <taxon>Pseudomonadati</taxon>
        <taxon>Pseudomonadota</taxon>
        <taxon>Alphaproteobacteria</taxon>
        <taxon>Sphingomonadales</taxon>
        <taxon>Sphingomonadaceae</taxon>
        <taxon>Parasphingorhabdus</taxon>
    </lineage>
</organism>
<dbReference type="RefSeq" id="WP_168820543.1">
    <property type="nucleotide sequence ID" value="NZ_CP051217.1"/>
</dbReference>
<keyword evidence="3" id="KW-1185">Reference proteome</keyword>
<dbReference type="EMBL" id="CP051217">
    <property type="protein sequence ID" value="QJB70277.1"/>
    <property type="molecule type" value="Genomic_DNA"/>
</dbReference>
<evidence type="ECO:0000256" key="1">
    <source>
        <dbReference type="SAM" id="MobiDB-lite"/>
    </source>
</evidence>
<protein>
    <submittedName>
        <fullName evidence="2">Uncharacterized protein</fullName>
    </submittedName>
</protein>
<name>A0A6H2DQ66_9SPHN</name>
<feature type="region of interest" description="Disordered" evidence="1">
    <location>
        <begin position="27"/>
        <end position="48"/>
    </location>
</feature>
<accession>A0A6H2DQ66</accession>
<proteinExistence type="predicted"/>
<reference evidence="2 3" key="1">
    <citation type="submission" date="2020-04" db="EMBL/GenBank/DDBJ databases">
        <title>Genome sequence for Sphingorhabdus sp. strain M1.</title>
        <authorList>
            <person name="Park S.-J."/>
        </authorList>
    </citation>
    <scope>NUCLEOTIDE SEQUENCE [LARGE SCALE GENOMIC DNA]</scope>
    <source>
        <strain evidence="2 3">JK6</strain>
    </source>
</reference>
<dbReference type="AlphaFoldDB" id="A0A6H2DQ66"/>
<sequence>MRFIIRTLAAGAISMAAKILIKKIQDSKRHEDGTNEIASANPIATPAK</sequence>
<dbReference type="Proteomes" id="UP000501600">
    <property type="component" value="Chromosome"/>
</dbReference>
<evidence type="ECO:0000313" key="2">
    <source>
        <dbReference type="EMBL" id="QJB70277.1"/>
    </source>
</evidence>
<evidence type="ECO:0000313" key="3">
    <source>
        <dbReference type="Proteomes" id="UP000501600"/>
    </source>
</evidence>
<gene>
    <name evidence="2" type="ORF">HF685_14165</name>
</gene>